<gene>
    <name evidence="2" type="ORF">EJB05_49744</name>
</gene>
<name>A0A5J9T539_9POAL</name>
<dbReference type="Proteomes" id="UP000324897">
    <property type="component" value="Unassembled WGS sequence"/>
</dbReference>
<dbReference type="EMBL" id="RWGY01000051">
    <property type="protein sequence ID" value="TVU06523.1"/>
    <property type="molecule type" value="Genomic_DNA"/>
</dbReference>
<comment type="caution">
    <text evidence="2">The sequence shown here is derived from an EMBL/GenBank/DDBJ whole genome shotgun (WGS) entry which is preliminary data.</text>
</comment>
<reference evidence="2 3" key="1">
    <citation type="journal article" date="2019" name="Sci. Rep.">
        <title>A high-quality genome of Eragrostis curvula grass provides insights into Poaceae evolution and supports new strategies to enhance forage quality.</title>
        <authorList>
            <person name="Carballo J."/>
            <person name="Santos B.A.C.M."/>
            <person name="Zappacosta D."/>
            <person name="Garbus I."/>
            <person name="Selva J.P."/>
            <person name="Gallo C.A."/>
            <person name="Diaz A."/>
            <person name="Albertini E."/>
            <person name="Caccamo M."/>
            <person name="Echenique V."/>
        </authorList>
    </citation>
    <scope>NUCLEOTIDE SEQUENCE [LARGE SCALE GENOMIC DNA]</scope>
    <source>
        <strain evidence="3">cv. Victoria</strain>
        <tissue evidence="2">Leaf</tissue>
    </source>
</reference>
<feature type="compositionally biased region" description="Basic and acidic residues" evidence="1">
    <location>
        <begin position="163"/>
        <end position="172"/>
    </location>
</feature>
<feature type="region of interest" description="Disordered" evidence="1">
    <location>
        <begin position="161"/>
        <end position="184"/>
    </location>
</feature>
<protein>
    <submittedName>
        <fullName evidence="2">Uncharacterized protein</fullName>
    </submittedName>
</protein>
<evidence type="ECO:0000256" key="1">
    <source>
        <dbReference type="SAM" id="MobiDB-lite"/>
    </source>
</evidence>
<sequence length="196" mass="21124">MITPPKSLDPRSTTSSKGHPDARAGSGFVPVILGKPPTSKLPDKSSSTRVLHNLLSFSGIIPVKLFPASASRFNPWKSAKNTGIGPDRSLFPDKSSVSKRRQLARLGGNPMPLNLLYDQSSTVTFAQPPNSYLKMSPEKLFPAMLKCVKLTGAVATSFGGRVPDNKLHDKSRTATTLHGASSGRSPVNWLAEKLRY</sequence>
<evidence type="ECO:0000313" key="3">
    <source>
        <dbReference type="Proteomes" id="UP000324897"/>
    </source>
</evidence>
<feature type="compositionally biased region" description="Polar residues" evidence="1">
    <location>
        <begin position="173"/>
        <end position="184"/>
    </location>
</feature>
<organism evidence="2 3">
    <name type="scientific">Eragrostis curvula</name>
    <name type="common">weeping love grass</name>
    <dbReference type="NCBI Taxonomy" id="38414"/>
    <lineage>
        <taxon>Eukaryota</taxon>
        <taxon>Viridiplantae</taxon>
        <taxon>Streptophyta</taxon>
        <taxon>Embryophyta</taxon>
        <taxon>Tracheophyta</taxon>
        <taxon>Spermatophyta</taxon>
        <taxon>Magnoliopsida</taxon>
        <taxon>Liliopsida</taxon>
        <taxon>Poales</taxon>
        <taxon>Poaceae</taxon>
        <taxon>PACMAD clade</taxon>
        <taxon>Chloridoideae</taxon>
        <taxon>Eragrostideae</taxon>
        <taxon>Eragrostidinae</taxon>
        <taxon>Eragrostis</taxon>
    </lineage>
</organism>
<proteinExistence type="predicted"/>
<accession>A0A5J9T539</accession>
<dbReference type="Gramene" id="TVU06523">
    <property type="protein sequence ID" value="TVU06523"/>
    <property type="gene ID" value="EJB05_49744"/>
</dbReference>
<evidence type="ECO:0000313" key="2">
    <source>
        <dbReference type="EMBL" id="TVU06523.1"/>
    </source>
</evidence>
<keyword evidence="3" id="KW-1185">Reference proteome</keyword>
<feature type="region of interest" description="Disordered" evidence="1">
    <location>
        <begin position="1"/>
        <end position="46"/>
    </location>
</feature>
<dbReference type="AlphaFoldDB" id="A0A5J9T539"/>
<feature type="non-terminal residue" evidence="2">
    <location>
        <position position="196"/>
    </location>
</feature>